<evidence type="ECO:0000256" key="4">
    <source>
        <dbReference type="ARBA" id="ARBA00022989"/>
    </source>
</evidence>
<feature type="transmembrane region" description="Helical" evidence="6">
    <location>
        <begin position="406"/>
        <end position="429"/>
    </location>
</feature>
<proteinExistence type="inferred from homology"/>
<gene>
    <name evidence="7" type="ORF">HELGO_WM35641</name>
</gene>
<dbReference type="AlphaFoldDB" id="A0A6S6SRJ3"/>
<dbReference type="CDD" id="cd13136">
    <property type="entry name" value="MATE_DinF_like"/>
    <property type="match status" value="1"/>
</dbReference>
<feature type="transmembrane region" description="Helical" evidence="6">
    <location>
        <begin position="7"/>
        <end position="25"/>
    </location>
</feature>
<evidence type="ECO:0000256" key="2">
    <source>
        <dbReference type="ARBA" id="ARBA00010199"/>
    </source>
</evidence>
<feature type="transmembrane region" description="Helical" evidence="6">
    <location>
        <begin position="181"/>
        <end position="206"/>
    </location>
</feature>
<reference evidence="7" key="1">
    <citation type="submission" date="2020-01" db="EMBL/GenBank/DDBJ databases">
        <authorList>
            <person name="Meier V. D."/>
            <person name="Meier V D."/>
        </authorList>
    </citation>
    <scope>NUCLEOTIDE SEQUENCE</scope>
    <source>
        <strain evidence="7">HLG_WM_MAG_10</strain>
    </source>
</reference>
<dbReference type="InterPro" id="IPR044644">
    <property type="entry name" value="DinF-like"/>
</dbReference>
<feature type="transmembrane region" description="Helical" evidence="6">
    <location>
        <begin position="226"/>
        <end position="251"/>
    </location>
</feature>
<dbReference type="GO" id="GO:0005886">
    <property type="term" value="C:plasma membrane"/>
    <property type="evidence" value="ECO:0007669"/>
    <property type="project" value="TreeGrafter"/>
</dbReference>
<evidence type="ECO:0000256" key="6">
    <source>
        <dbReference type="SAM" id="Phobius"/>
    </source>
</evidence>
<dbReference type="EMBL" id="CACVAQ010000146">
    <property type="protein sequence ID" value="CAA6808833.1"/>
    <property type="molecule type" value="Genomic_DNA"/>
</dbReference>
<evidence type="ECO:0000256" key="1">
    <source>
        <dbReference type="ARBA" id="ARBA00004141"/>
    </source>
</evidence>
<dbReference type="PANTHER" id="PTHR42893">
    <property type="entry name" value="PROTEIN DETOXIFICATION 44, CHLOROPLASTIC-RELATED"/>
    <property type="match status" value="1"/>
</dbReference>
<evidence type="ECO:0000313" key="7">
    <source>
        <dbReference type="EMBL" id="CAA6808833.1"/>
    </source>
</evidence>
<name>A0A6S6SRJ3_9BACT</name>
<dbReference type="InterPro" id="IPR002528">
    <property type="entry name" value="MATE_fam"/>
</dbReference>
<dbReference type="GO" id="GO:0015297">
    <property type="term" value="F:antiporter activity"/>
    <property type="evidence" value="ECO:0007669"/>
    <property type="project" value="InterPro"/>
</dbReference>
<evidence type="ECO:0000256" key="3">
    <source>
        <dbReference type="ARBA" id="ARBA00022692"/>
    </source>
</evidence>
<keyword evidence="5 6" id="KW-0472">Membrane</keyword>
<protein>
    <submittedName>
        <fullName evidence="7">DNA-damage-inducible protein F</fullName>
    </submittedName>
</protein>
<accession>A0A6S6SRJ3</accession>
<dbReference type="NCBIfam" id="TIGR00797">
    <property type="entry name" value="matE"/>
    <property type="match status" value="1"/>
</dbReference>
<feature type="transmembrane region" description="Helical" evidence="6">
    <location>
        <begin position="271"/>
        <end position="290"/>
    </location>
</feature>
<keyword evidence="3 6" id="KW-0812">Transmembrane</keyword>
<evidence type="ECO:0000256" key="5">
    <source>
        <dbReference type="ARBA" id="ARBA00023136"/>
    </source>
</evidence>
<feature type="transmembrane region" description="Helical" evidence="6">
    <location>
        <begin position="311"/>
        <end position="336"/>
    </location>
</feature>
<dbReference type="GO" id="GO:0042910">
    <property type="term" value="F:xenobiotic transmembrane transporter activity"/>
    <property type="evidence" value="ECO:0007669"/>
    <property type="project" value="InterPro"/>
</dbReference>
<keyword evidence="4 6" id="KW-1133">Transmembrane helix</keyword>
<comment type="similarity">
    <text evidence="2">Belongs to the multi antimicrobial extrusion (MATE) (TC 2.A.66.1) family.</text>
</comment>
<feature type="transmembrane region" description="Helical" evidence="6">
    <location>
        <begin position="348"/>
        <end position="375"/>
    </location>
</feature>
<feature type="transmembrane region" description="Helical" evidence="6">
    <location>
        <begin position="125"/>
        <end position="147"/>
    </location>
</feature>
<feature type="transmembrane region" description="Helical" evidence="6">
    <location>
        <begin position="37"/>
        <end position="57"/>
    </location>
</feature>
<feature type="transmembrane region" description="Helical" evidence="6">
    <location>
        <begin position="154"/>
        <end position="175"/>
    </location>
</feature>
<dbReference type="Pfam" id="PF01554">
    <property type="entry name" value="MatE"/>
    <property type="match status" value="2"/>
</dbReference>
<comment type="subcellular location">
    <subcellularLocation>
        <location evidence="1">Membrane</location>
        <topology evidence="1">Multi-pass membrane protein</topology>
    </subcellularLocation>
</comment>
<feature type="transmembrane region" description="Helical" evidence="6">
    <location>
        <begin position="84"/>
        <end position="105"/>
    </location>
</feature>
<sequence length="437" mass="48538">MKLNKEILQLAIPNIISNISVPLISSVDTGLMGSLSALHIGAVGLGSMIFNFIYWNFSFLRMGTTGMTAQAYGKNNAAAMVHTWGRALIIALLLSGLILLLQQPLATLGFSLMNVASDQHELVSTYFYIRIWGAPASLVLVVMMGWFFGMQNPIYPLILTIIINITNILVSYILVHHYHLGVAGVAYGTVIAQYLGALSALLLFLFKYKYLFKSFERSVLLASQEFLGFIRINSDIFLRTFCLTIAFGFFYSQSAAAGPEILAVNTILMQFLNWMSFGVDGFAYAAESLVGKYTGANQPATTRKTIQLSMYWGMALAVCFSLVYGVFGVHLVHLFTDQAAIVEAASPYLWWMVLLPIVGTPCYIWDGIFVGLTAVKAMRNSMVLALIAYLVSYLVLSFYYTDPAFLSNILWLSLITFLVVRGLLQWLLYKRMGLDLK</sequence>
<organism evidence="7">
    <name type="scientific">uncultured Aureispira sp</name>
    <dbReference type="NCBI Taxonomy" id="1331704"/>
    <lineage>
        <taxon>Bacteria</taxon>
        <taxon>Pseudomonadati</taxon>
        <taxon>Bacteroidota</taxon>
        <taxon>Saprospiria</taxon>
        <taxon>Saprospirales</taxon>
        <taxon>Saprospiraceae</taxon>
        <taxon>Aureispira</taxon>
        <taxon>environmental samples</taxon>
    </lineage>
</organism>
<feature type="transmembrane region" description="Helical" evidence="6">
    <location>
        <begin position="382"/>
        <end position="400"/>
    </location>
</feature>
<dbReference type="PANTHER" id="PTHR42893:SF46">
    <property type="entry name" value="PROTEIN DETOXIFICATION 44, CHLOROPLASTIC"/>
    <property type="match status" value="1"/>
</dbReference>